<keyword evidence="9" id="KW-0808">Transferase</keyword>
<evidence type="ECO:0000256" key="15">
    <source>
        <dbReference type="ARBA" id="ARBA00022840"/>
    </source>
</evidence>
<dbReference type="AlphaFoldDB" id="A0AAP0LWU2"/>
<name>A0AAP0LWU2_9ROSI</name>
<evidence type="ECO:0000256" key="1">
    <source>
        <dbReference type="ARBA" id="ARBA00004162"/>
    </source>
</evidence>
<keyword evidence="5" id="KW-1003">Cell membrane</keyword>
<evidence type="ECO:0000256" key="20">
    <source>
        <dbReference type="ARBA" id="ARBA00047899"/>
    </source>
</evidence>
<keyword evidence="19" id="KW-0325">Glycoprotein</keyword>
<evidence type="ECO:0000256" key="19">
    <source>
        <dbReference type="ARBA" id="ARBA00023180"/>
    </source>
</evidence>
<evidence type="ECO:0000256" key="4">
    <source>
        <dbReference type="ARBA" id="ARBA00012513"/>
    </source>
</evidence>
<feature type="binding site" evidence="22">
    <location>
        <position position="736"/>
    </location>
    <ligand>
        <name>ATP</name>
        <dbReference type="ChEBI" id="CHEBI:30616"/>
    </ligand>
</feature>
<evidence type="ECO:0000256" key="18">
    <source>
        <dbReference type="ARBA" id="ARBA00023170"/>
    </source>
</evidence>
<dbReference type="InterPro" id="IPR001245">
    <property type="entry name" value="Ser-Thr/Tyr_kinase_cat_dom"/>
</dbReference>
<keyword evidence="15 22" id="KW-0067">ATP-binding</keyword>
<dbReference type="Gene3D" id="1.10.510.10">
    <property type="entry name" value="Transferase(Phosphotransferase) domain 1"/>
    <property type="match status" value="1"/>
</dbReference>
<keyword evidence="8" id="KW-0433">Leucine-rich repeat</keyword>
<dbReference type="GO" id="GO:0005886">
    <property type="term" value="C:plasma membrane"/>
    <property type="evidence" value="ECO:0007669"/>
    <property type="project" value="UniProtKB-SubCell"/>
</dbReference>
<comment type="caution">
    <text evidence="26">The sequence shown here is derived from an EMBL/GenBank/DDBJ whole genome shotgun (WGS) entry which is preliminary data.</text>
</comment>
<dbReference type="InterPro" id="IPR001611">
    <property type="entry name" value="Leu-rich_rpt"/>
</dbReference>
<evidence type="ECO:0000256" key="22">
    <source>
        <dbReference type="PROSITE-ProRule" id="PRU10141"/>
    </source>
</evidence>
<dbReference type="FunFam" id="3.30.200.20:FF:000432">
    <property type="entry name" value="LRR receptor-like serine/threonine-protein kinase EFR"/>
    <property type="match status" value="1"/>
</dbReference>
<evidence type="ECO:0000259" key="25">
    <source>
        <dbReference type="PROSITE" id="PS50011"/>
    </source>
</evidence>
<dbReference type="SMART" id="SM00369">
    <property type="entry name" value="LRR_TYP"/>
    <property type="match status" value="7"/>
</dbReference>
<dbReference type="GO" id="GO:0004674">
    <property type="term" value="F:protein serine/threonine kinase activity"/>
    <property type="evidence" value="ECO:0007669"/>
    <property type="project" value="UniProtKB-KW"/>
</dbReference>
<evidence type="ECO:0000256" key="10">
    <source>
        <dbReference type="ARBA" id="ARBA00022692"/>
    </source>
</evidence>
<gene>
    <name evidence="26" type="ORF">WN944_019757</name>
</gene>
<evidence type="ECO:0000256" key="24">
    <source>
        <dbReference type="SAM" id="SignalP"/>
    </source>
</evidence>
<keyword evidence="18" id="KW-0675">Receptor</keyword>
<feature type="signal peptide" evidence="24">
    <location>
        <begin position="1"/>
        <end position="26"/>
    </location>
</feature>
<dbReference type="InterPro" id="IPR051809">
    <property type="entry name" value="Plant_receptor-like_S/T_kinase"/>
</dbReference>
<dbReference type="InterPro" id="IPR000719">
    <property type="entry name" value="Prot_kinase_dom"/>
</dbReference>
<comment type="subcellular location">
    <subcellularLocation>
        <location evidence="1">Cell membrane</location>
        <topology evidence="1">Single-pass membrane protein</topology>
    </subcellularLocation>
    <subcellularLocation>
        <location evidence="2">Membrane</location>
        <topology evidence="2">Single-pass type I membrane protein</topology>
    </subcellularLocation>
</comment>
<keyword evidence="13 22" id="KW-0547">Nucleotide-binding</keyword>
<comment type="catalytic activity">
    <reaction evidence="21">
        <text>L-seryl-[protein] + ATP = O-phospho-L-seryl-[protein] + ADP + H(+)</text>
        <dbReference type="Rhea" id="RHEA:17989"/>
        <dbReference type="Rhea" id="RHEA-COMP:9863"/>
        <dbReference type="Rhea" id="RHEA-COMP:11604"/>
        <dbReference type="ChEBI" id="CHEBI:15378"/>
        <dbReference type="ChEBI" id="CHEBI:29999"/>
        <dbReference type="ChEBI" id="CHEBI:30616"/>
        <dbReference type="ChEBI" id="CHEBI:83421"/>
        <dbReference type="ChEBI" id="CHEBI:456216"/>
        <dbReference type="EC" id="2.7.11.1"/>
    </reaction>
</comment>
<dbReference type="GO" id="GO:0005524">
    <property type="term" value="F:ATP binding"/>
    <property type="evidence" value="ECO:0007669"/>
    <property type="project" value="UniProtKB-UniRule"/>
</dbReference>
<evidence type="ECO:0000256" key="13">
    <source>
        <dbReference type="ARBA" id="ARBA00022741"/>
    </source>
</evidence>
<evidence type="ECO:0000256" key="9">
    <source>
        <dbReference type="ARBA" id="ARBA00022679"/>
    </source>
</evidence>
<feature type="transmembrane region" description="Helical" evidence="23">
    <location>
        <begin position="649"/>
        <end position="669"/>
    </location>
</feature>
<evidence type="ECO:0000256" key="7">
    <source>
        <dbReference type="ARBA" id="ARBA00022553"/>
    </source>
</evidence>
<dbReference type="PANTHER" id="PTHR27008:SF596">
    <property type="entry name" value="OS02G0215500 PROTEIN"/>
    <property type="match status" value="1"/>
</dbReference>
<keyword evidence="17 23" id="KW-0472">Membrane</keyword>
<evidence type="ECO:0000256" key="14">
    <source>
        <dbReference type="ARBA" id="ARBA00022777"/>
    </source>
</evidence>
<evidence type="ECO:0000256" key="11">
    <source>
        <dbReference type="ARBA" id="ARBA00022729"/>
    </source>
</evidence>
<dbReference type="Proteomes" id="UP001428341">
    <property type="component" value="Unassembled WGS sequence"/>
</dbReference>
<dbReference type="Gene3D" id="3.30.200.20">
    <property type="entry name" value="Phosphorylase Kinase, domain 1"/>
    <property type="match status" value="1"/>
</dbReference>
<evidence type="ECO:0000256" key="12">
    <source>
        <dbReference type="ARBA" id="ARBA00022737"/>
    </source>
</evidence>
<dbReference type="Gene3D" id="3.80.10.10">
    <property type="entry name" value="Ribonuclease Inhibitor"/>
    <property type="match status" value="3"/>
</dbReference>
<dbReference type="InterPro" id="IPR055414">
    <property type="entry name" value="LRR_R13L4/SHOC2-like"/>
</dbReference>
<evidence type="ECO:0000313" key="27">
    <source>
        <dbReference type="Proteomes" id="UP001428341"/>
    </source>
</evidence>
<dbReference type="Pfam" id="PF07714">
    <property type="entry name" value="PK_Tyr_Ser-Thr"/>
    <property type="match status" value="1"/>
</dbReference>
<keyword evidence="12" id="KW-0677">Repeat</keyword>
<keyword evidence="7" id="KW-0597">Phosphoprotein</keyword>
<dbReference type="InterPro" id="IPR013210">
    <property type="entry name" value="LRR_N_plant-typ"/>
</dbReference>
<evidence type="ECO:0000256" key="6">
    <source>
        <dbReference type="ARBA" id="ARBA00022527"/>
    </source>
</evidence>
<dbReference type="EMBL" id="JBCGBO010000007">
    <property type="protein sequence ID" value="KAK9188356.1"/>
    <property type="molecule type" value="Genomic_DNA"/>
</dbReference>
<evidence type="ECO:0000256" key="8">
    <source>
        <dbReference type="ARBA" id="ARBA00022614"/>
    </source>
</evidence>
<evidence type="ECO:0000256" key="3">
    <source>
        <dbReference type="ARBA" id="ARBA00008684"/>
    </source>
</evidence>
<dbReference type="SMART" id="SM00220">
    <property type="entry name" value="S_TKc"/>
    <property type="match status" value="1"/>
</dbReference>
<dbReference type="Pfam" id="PF00560">
    <property type="entry name" value="LRR_1"/>
    <property type="match status" value="7"/>
</dbReference>
<keyword evidence="6" id="KW-0723">Serine/threonine-protein kinase</keyword>
<dbReference type="SUPFAM" id="SSF56112">
    <property type="entry name" value="Protein kinase-like (PK-like)"/>
    <property type="match status" value="1"/>
</dbReference>
<dbReference type="InterPro" id="IPR011009">
    <property type="entry name" value="Kinase-like_dom_sf"/>
</dbReference>
<proteinExistence type="inferred from homology"/>
<dbReference type="PROSITE" id="PS00107">
    <property type="entry name" value="PROTEIN_KINASE_ATP"/>
    <property type="match status" value="1"/>
</dbReference>
<keyword evidence="14" id="KW-0418">Kinase</keyword>
<evidence type="ECO:0000256" key="5">
    <source>
        <dbReference type="ARBA" id="ARBA00022475"/>
    </source>
</evidence>
<dbReference type="PROSITE" id="PS00108">
    <property type="entry name" value="PROTEIN_KINASE_ST"/>
    <property type="match status" value="1"/>
</dbReference>
<evidence type="ECO:0000256" key="17">
    <source>
        <dbReference type="ARBA" id="ARBA00023136"/>
    </source>
</evidence>
<feature type="chain" id="PRO_5042941720" description="non-specific serine/threonine protein kinase" evidence="24">
    <location>
        <begin position="27"/>
        <end position="1048"/>
    </location>
</feature>
<comment type="similarity">
    <text evidence="3">Belongs to the protein kinase superfamily. Ser/Thr protein kinase family.</text>
</comment>
<dbReference type="InterPro" id="IPR008271">
    <property type="entry name" value="Ser/Thr_kinase_AS"/>
</dbReference>
<keyword evidence="10 23" id="KW-0812">Transmembrane</keyword>
<evidence type="ECO:0000256" key="23">
    <source>
        <dbReference type="SAM" id="Phobius"/>
    </source>
</evidence>
<organism evidence="26 27">
    <name type="scientific">Citrus x changshan-huyou</name>
    <dbReference type="NCBI Taxonomy" id="2935761"/>
    <lineage>
        <taxon>Eukaryota</taxon>
        <taxon>Viridiplantae</taxon>
        <taxon>Streptophyta</taxon>
        <taxon>Embryophyta</taxon>
        <taxon>Tracheophyta</taxon>
        <taxon>Spermatophyta</taxon>
        <taxon>Magnoliopsida</taxon>
        <taxon>eudicotyledons</taxon>
        <taxon>Gunneridae</taxon>
        <taxon>Pentapetalae</taxon>
        <taxon>rosids</taxon>
        <taxon>malvids</taxon>
        <taxon>Sapindales</taxon>
        <taxon>Rutaceae</taxon>
        <taxon>Aurantioideae</taxon>
        <taxon>Citrus</taxon>
    </lineage>
</organism>
<reference evidence="26 27" key="1">
    <citation type="submission" date="2024-05" db="EMBL/GenBank/DDBJ databases">
        <title>Haplotype-resolved chromosome-level genome assembly of Huyou (Citrus changshanensis).</title>
        <authorList>
            <person name="Miao C."/>
            <person name="Chen W."/>
            <person name="Wu Y."/>
            <person name="Wang L."/>
            <person name="Zhao S."/>
            <person name="Grierson D."/>
            <person name="Xu C."/>
            <person name="Chen K."/>
        </authorList>
    </citation>
    <scope>NUCLEOTIDE SEQUENCE [LARGE SCALE GENOMIC DNA]</scope>
    <source>
        <strain evidence="26">01-14</strain>
        <tissue evidence="26">Leaf</tissue>
    </source>
</reference>
<dbReference type="InterPro" id="IPR032675">
    <property type="entry name" value="LRR_dom_sf"/>
</dbReference>
<sequence length="1048" mass="114716">MTSSITASICFFIFCCFSFSFQSTDCVLKSNETDQLALLEFKAKVTRDPLHVLSSWNYSRHFCQWKGVTCSPRHQRVTALLLPSLLLQGSLSPHIGNLSFLRVLNLKNNSFRDEIPQEIGYLFRLRILKLGNNTFGGQIPDNISHCVNLESLGLGVNELVGKVPGKLGSLSKLRILTIHLNSLSGEIPSSLGNLSSLQVLSAAENQFVGQIPETLSQLKRMRYILLAVNKLSGEIPFSIYNLSSLNYICVPLNQLQGTLPSDLGFTLPNLEQLNLGDNQFAGPIPASISNASNLMTLLIDMNGFSGKVPSLENLLKLRRVSIFTNHLGNGEKDDFEFVNSLVNASRLELLEIGDNNFGGMLPEAVGNLSTRLGKLSVAENQLFGNIPSGLTNLVNLELLDLGDNQFTGRIPGSIGDLQKLQRLWLKGNKFWGEIPSSIGNLTLLAILDFAENMLEGSIPSSLGKCKNLILLDLSKNNLSGTIPTEVIGLPSFSIYLNLSQNQLNGPLPSNFGILKNLGVISLSENKLSGEIPSSLGSCIRLEQLVMNGNFFRGNIPSSFSSLRGIEKLDLSRNNLSGRIPKYFENFLFLQKLNLSFNHFEGEVPIKGVFSNSSAISLDGNDNLCGGISDLHLSTCSIKESKQSRRSLKLIIPVVTVILLVTGMSCFIITSWQSKSKREPATPPSALLASVLRVSYENLFKATDGFSLENLIGAGSFGSVYKGILTHDDHETLVAVKVLNLEHGGASKSFIAECQALRSIRHRNLVKIITSCASVDFQGNDFEALVYEFMVNGSLEEWLHPNAEAPRNVNLLQRLNIAVDVAFALDYLHHYCETPIVHCDLKPSNVLLDGELTAHVGDFGLAKFLPEATNNLSSNQSSSVGVKGTVGYAAPEYGMGSEVSTSGDVYSFGILLLEMFTGKRPTNEMFTGNLTLHNFVKEALPERLAEIVDPVLLVEKEEGETSKANAHKQWTRSFSVKECLVSVLAIGVTCSSELPRERMSMEEVAAQLLSFRNKLVKNVRGQPATYVTASKNEQLQLLEDVFRTADVES</sequence>
<evidence type="ECO:0000256" key="16">
    <source>
        <dbReference type="ARBA" id="ARBA00022989"/>
    </source>
</evidence>
<dbReference type="InterPro" id="IPR017441">
    <property type="entry name" value="Protein_kinase_ATP_BS"/>
</dbReference>
<dbReference type="Pfam" id="PF23598">
    <property type="entry name" value="LRR_14"/>
    <property type="match status" value="1"/>
</dbReference>
<dbReference type="FunFam" id="1.10.510.10:FF:000358">
    <property type="entry name" value="Putative leucine-rich repeat receptor-like serine/threonine-protein kinase"/>
    <property type="match status" value="1"/>
</dbReference>
<dbReference type="EC" id="2.7.11.1" evidence="4"/>
<feature type="domain" description="Protein kinase" evidence="25">
    <location>
        <begin position="705"/>
        <end position="970"/>
    </location>
</feature>
<protein>
    <recommendedName>
        <fullName evidence="4">non-specific serine/threonine protein kinase</fullName>
        <ecNumber evidence="4">2.7.11.1</ecNumber>
    </recommendedName>
</protein>
<dbReference type="SUPFAM" id="SSF52058">
    <property type="entry name" value="L domain-like"/>
    <property type="match status" value="2"/>
</dbReference>
<evidence type="ECO:0000313" key="26">
    <source>
        <dbReference type="EMBL" id="KAK9188356.1"/>
    </source>
</evidence>
<dbReference type="FunFam" id="3.80.10.10:FF:000095">
    <property type="entry name" value="LRR receptor-like serine/threonine-protein kinase GSO1"/>
    <property type="match status" value="1"/>
</dbReference>
<dbReference type="InterPro" id="IPR003591">
    <property type="entry name" value="Leu-rich_rpt_typical-subtyp"/>
</dbReference>
<evidence type="ECO:0000256" key="2">
    <source>
        <dbReference type="ARBA" id="ARBA00004479"/>
    </source>
</evidence>
<accession>A0AAP0LWU2</accession>
<keyword evidence="16 23" id="KW-1133">Transmembrane helix</keyword>
<evidence type="ECO:0000256" key="21">
    <source>
        <dbReference type="ARBA" id="ARBA00048679"/>
    </source>
</evidence>
<dbReference type="PANTHER" id="PTHR27008">
    <property type="entry name" value="OS04G0122200 PROTEIN"/>
    <property type="match status" value="1"/>
</dbReference>
<keyword evidence="11 24" id="KW-0732">Signal</keyword>
<dbReference type="FunFam" id="3.80.10.10:FF:000288">
    <property type="entry name" value="LRR receptor-like serine/threonine-protein kinase EFR"/>
    <property type="match status" value="1"/>
</dbReference>
<dbReference type="PROSITE" id="PS50011">
    <property type="entry name" value="PROTEIN_KINASE_DOM"/>
    <property type="match status" value="1"/>
</dbReference>
<dbReference type="Pfam" id="PF08263">
    <property type="entry name" value="LRRNT_2"/>
    <property type="match status" value="1"/>
</dbReference>
<comment type="catalytic activity">
    <reaction evidence="20">
        <text>L-threonyl-[protein] + ATP = O-phospho-L-threonyl-[protein] + ADP + H(+)</text>
        <dbReference type="Rhea" id="RHEA:46608"/>
        <dbReference type="Rhea" id="RHEA-COMP:11060"/>
        <dbReference type="Rhea" id="RHEA-COMP:11605"/>
        <dbReference type="ChEBI" id="CHEBI:15378"/>
        <dbReference type="ChEBI" id="CHEBI:30013"/>
        <dbReference type="ChEBI" id="CHEBI:30616"/>
        <dbReference type="ChEBI" id="CHEBI:61977"/>
        <dbReference type="ChEBI" id="CHEBI:456216"/>
        <dbReference type="EC" id="2.7.11.1"/>
    </reaction>
</comment>
<keyword evidence="27" id="KW-1185">Reference proteome</keyword>